<dbReference type="CDD" id="cd20454">
    <property type="entry name" value="Tudor_PHF20L1"/>
    <property type="match status" value="1"/>
</dbReference>
<dbReference type="FunFam" id="2.30.30.140:FF:000049">
    <property type="entry name" value="PHD finger protein 20 (Predicted)"/>
    <property type="match status" value="1"/>
</dbReference>
<dbReference type="GeneTree" id="ENSGT00940000156215"/>
<dbReference type="InterPro" id="IPR014002">
    <property type="entry name" value="Agenet_dom_plant"/>
</dbReference>
<dbReference type="SMART" id="SM00743">
    <property type="entry name" value="Agenet"/>
    <property type="match status" value="2"/>
</dbReference>
<reference evidence="11" key="2">
    <citation type="submission" date="2025-09" db="UniProtKB">
        <authorList>
            <consortium name="Ensembl"/>
        </authorList>
    </citation>
    <scope>IDENTIFICATION</scope>
</reference>
<dbReference type="InterPro" id="IPR019786">
    <property type="entry name" value="Zinc_finger_PHD-type_CS"/>
</dbReference>
<dbReference type="InterPro" id="IPR013087">
    <property type="entry name" value="Znf_C2H2_type"/>
</dbReference>
<feature type="compositionally biased region" description="Basic and acidic residues" evidence="9">
    <location>
        <begin position="626"/>
        <end position="659"/>
    </location>
</feature>
<evidence type="ECO:0000256" key="9">
    <source>
        <dbReference type="SAM" id="MobiDB-lite"/>
    </source>
</evidence>
<dbReference type="GO" id="GO:0006357">
    <property type="term" value="P:regulation of transcription by RNA polymerase II"/>
    <property type="evidence" value="ECO:0007669"/>
    <property type="project" value="TreeGrafter"/>
</dbReference>
<evidence type="ECO:0000313" key="12">
    <source>
        <dbReference type="Proteomes" id="UP000261540"/>
    </source>
</evidence>
<evidence type="ECO:0000313" key="11">
    <source>
        <dbReference type="Ensembl" id="ENSPKIP00000004440.1"/>
    </source>
</evidence>
<dbReference type="Pfam" id="PF18104">
    <property type="entry name" value="Tudor_2"/>
    <property type="match status" value="1"/>
</dbReference>
<dbReference type="InterPro" id="IPR011011">
    <property type="entry name" value="Znf_FYVE_PHD"/>
</dbReference>
<feature type="domain" description="C2H2-type" evidence="10">
    <location>
        <begin position="480"/>
        <end position="510"/>
    </location>
</feature>
<evidence type="ECO:0000256" key="5">
    <source>
        <dbReference type="ARBA" id="ARBA00022771"/>
    </source>
</evidence>
<dbReference type="Proteomes" id="UP000261540">
    <property type="component" value="Unplaced"/>
</dbReference>
<evidence type="ECO:0000256" key="6">
    <source>
        <dbReference type="ARBA" id="ARBA00022833"/>
    </source>
</evidence>
<keyword evidence="7" id="KW-0539">Nucleus</keyword>
<dbReference type="InterPro" id="IPR047405">
    <property type="entry name" value="Tudor_PHF20L1"/>
</dbReference>
<dbReference type="InterPro" id="IPR004092">
    <property type="entry name" value="Mbt"/>
</dbReference>
<feature type="region of interest" description="Disordered" evidence="9">
    <location>
        <begin position="626"/>
        <end position="677"/>
    </location>
</feature>
<dbReference type="InterPro" id="IPR013083">
    <property type="entry name" value="Znf_RING/FYVE/PHD"/>
</dbReference>
<evidence type="ECO:0000256" key="7">
    <source>
        <dbReference type="ARBA" id="ARBA00023242"/>
    </source>
</evidence>
<dbReference type="GO" id="GO:0044545">
    <property type="term" value="C:NSL complex"/>
    <property type="evidence" value="ECO:0007669"/>
    <property type="project" value="TreeGrafter"/>
</dbReference>
<feature type="region of interest" description="Disordered" evidence="9">
    <location>
        <begin position="253"/>
        <end position="463"/>
    </location>
</feature>
<dbReference type="InterPro" id="IPR043449">
    <property type="entry name" value="PHF20-like"/>
</dbReference>
<dbReference type="PANTHER" id="PTHR15856">
    <property type="entry name" value="PHD FINGER PROTEIN 20-RELATED"/>
    <property type="match status" value="1"/>
</dbReference>
<protein>
    <recommendedName>
        <fullName evidence="2">PHD finger protein 20-like protein 1</fullName>
    </recommendedName>
</protein>
<keyword evidence="3" id="KW-0479">Metal-binding</keyword>
<dbReference type="InterPro" id="IPR040477">
    <property type="entry name" value="KDM4-like_Tudor"/>
</dbReference>
<feature type="compositionally biased region" description="Basic and acidic residues" evidence="9">
    <location>
        <begin position="203"/>
        <end position="215"/>
    </location>
</feature>
<feature type="compositionally biased region" description="Basic and acidic residues" evidence="9">
    <location>
        <begin position="291"/>
        <end position="300"/>
    </location>
</feature>
<proteinExistence type="predicted"/>
<dbReference type="PANTHER" id="PTHR15856:SF26">
    <property type="entry name" value="PHD FINGER PROTEIN 20-LIKE PROTEIN 1"/>
    <property type="match status" value="1"/>
</dbReference>
<dbReference type="CDD" id="cd20104">
    <property type="entry name" value="MBT_PHF20L1-like"/>
    <property type="match status" value="1"/>
</dbReference>
<dbReference type="GO" id="GO:0008270">
    <property type="term" value="F:zinc ion binding"/>
    <property type="evidence" value="ECO:0007669"/>
    <property type="project" value="UniProtKB-KW"/>
</dbReference>
<dbReference type="PROSITE" id="PS00028">
    <property type="entry name" value="ZINC_FINGER_C2H2_1"/>
    <property type="match status" value="1"/>
</dbReference>
<feature type="compositionally biased region" description="Basic residues" evidence="9">
    <location>
        <begin position="254"/>
        <end position="273"/>
    </location>
</feature>
<feature type="compositionally biased region" description="Acidic residues" evidence="9">
    <location>
        <begin position="216"/>
        <end position="227"/>
    </location>
</feature>
<reference evidence="11" key="1">
    <citation type="submission" date="2025-08" db="UniProtKB">
        <authorList>
            <consortium name="Ensembl"/>
        </authorList>
    </citation>
    <scope>IDENTIFICATION</scope>
</reference>
<accession>A0A3B3QFR1</accession>
<keyword evidence="12" id="KW-1185">Reference proteome</keyword>
<feature type="region of interest" description="Disordered" evidence="9">
    <location>
        <begin position="190"/>
        <end position="228"/>
    </location>
</feature>
<comment type="subcellular location">
    <subcellularLocation>
        <location evidence="1">Nucleus</location>
    </subcellularLocation>
</comment>
<dbReference type="Pfam" id="PF20826">
    <property type="entry name" value="PHD_5"/>
    <property type="match status" value="1"/>
</dbReference>
<evidence type="ECO:0000256" key="3">
    <source>
        <dbReference type="ARBA" id="ARBA00022723"/>
    </source>
</evidence>
<evidence type="ECO:0000256" key="2">
    <source>
        <dbReference type="ARBA" id="ARBA00014842"/>
    </source>
</evidence>
<dbReference type="PROSITE" id="PS01359">
    <property type="entry name" value="ZF_PHD_1"/>
    <property type="match status" value="1"/>
</dbReference>
<evidence type="ECO:0000256" key="1">
    <source>
        <dbReference type="ARBA" id="ARBA00004123"/>
    </source>
</evidence>
<keyword evidence="4" id="KW-0677">Repeat</keyword>
<name>A0A3B3QFR1_9TELE</name>
<keyword evidence="5 8" id="KW-0863">Zinc-finger</keyword>
<keyword evidence="6" id="KW-0862">Zinc</keyword>
<dbReference type="SMART" id="SM00333">
    <property type="entry name" value="TUDOR"/>
    <property type="match status" value="2"/>
</dbReference>
<dbReference type="AlphaFoldDB" id="A0A3B3QFR1"/>
<feature type="compositionally biased region" description="Pro residues" evidence="9">
    <location>
        <begin position="398"/>
        <end position="407"/>
    </location>
</feature>
<dbReference type="InterPro" id="IPR002999">
    <property type="entry name" value="Tudor"/>
</dbReference>
<evidence type="ECO:0000256" key="4">
    <source>
        <dbReference type="ARBA" id="ARBA00022737"/>
    </source>
</evidence>
<dbReference type="CDD" id="cd15633">
    <property type="entry name" value="PHD_PHF20L1"/>
    <property type="match status" value="1"/>
</dbReference>
<dbReference type="Gene3D" id="3.30.40.10">
    <property type="entry name" value="Zinc/RING finger domain, C3HC4 (zinc finger)"/>
    <property type="match status" value="1"/>
</dbReference>
<organism evidence="11 12">
    <name type="scientific">Paramormyrops kingsleyae</name>
    <dbReference type="NCBI Taxonomy" id="1676925"/>
    <lineage>
        <taxon>Eukaryota</taxon>
        <taxon>Metazoa</taxon>
        <taxon>Chordata</taxon>
        <taxon>Craniata</taxon>
        <taxon>Vertebrata</taxon>
        <taxon>Euteleostomi</taxon>
        <taxon>Actinopterygii</taxon>
        <taxon>Neopterygii</taxon>
        <taxon>Teleostei</taxon>
        <taxon>Osteoglossocephala</taxon>
        <taxon>Osteoglossomorpha</taxon>
        <taxon>Osteoglossiformes</taxon>
        <taxon>Mormyridae</taxon>
        <taxon>Paramormyrops</taxon>
    </lineage>
</organism>
<dbReference type="SUPFAM" id="SSF57903">
    <property type="entry name" value="FYVE/PHD zinc finger"/>
    <property type="match status" value="1"/>
</dbReference>
<dbReference type="Gene3D" id="2.30.30.140">
    <property type="match status" value="2"/>
</dbReference>
<evidence type="ECO:0000256" key="8">
    <source>
        <dbReference type="PROSITE-ProRule" id="PRU00042"/>
    </source>
</evidence>
<dbReference type="SUPFAM" id="SSF63748">
    <property type="entry name" value="Tudor/PWWP/MBT"/>
    <property type="match status" value="2"/>
</dbReference>
<feature type="region of interest" description="Disordered" evidence="9">
    <location>
        <begin position="510"/>
        <end position="531"/>
    </location>
</feature>
<evidence type="ECO:0000259" key="10">
    <source>
        <dbReference type="PROSITE" id="PS50157"/>
    </source>
</evidence>
<feature type="compositionally biased region" description="Basic and acidic residues" evidence="9">
    <location>
        <begin position="371"/>
        <end position="387"/>
    </location>
</feature>
<dbReference type="Ensembl" id="ENSPKIT00000028422.1">
    <property type="protein sequence ID" value="ENSPKIP00000004440.1"/>
    <property type="gene ID" value="ENSPKIG00000021529.1"/>
</dbReference>
<dbReference type="GO" id="GO:0005654">
    <property type="term" value="C:nucleoplasm"/>
    <property type="evidence" value="ECO:0007669"/>
    <property type="project" value="UniProtKB-ARBA"/>
</dbReference>
<feature type="compositionally biased region" description="Basic residues" evidence="9">
    <location>
        <begin position="660"/>
        <end position="676"/>
    </location>
</feature>
<feature type="region of interest" description="Disordered" evidence="9">
    <location>
        <begin position="70"/>
        <end position="117"/>
    </location>
</feature>
<dbReference type="PROSITE" id="PS50157">
    <property type="entry name" value="ZINC_FINGER_C2H2_2"/>
    <property type="match status" value="1"/>
</dbReference>
<dbReference type="Pfam" id="PF02820">
    <property type="entry name" value="MBT"/>
    <property type="match status" value="1"/>
</dbReference>
<sequence>MNKKPPVRPGITFEVGARVEAQDYLQKWYPSRIEKIDYDEGKMLVHFDRWSHRYDEWIFWDSERLRPLEKPPLPKVAQKDEAEIPESLSEIRPPRLGELPGRSENTEDQTELHQKQDLRDGEEVLARWTDCRYYPAKIESVNTDGTYTVQFYDGVIRCVKRLHIKSMPEDAKGQDWIALVKAASDAVKSKGTCRPRTSANSNRTKEMRSVLRSDSEAEEAPEDEELDLEKPVCLESLIMEGEACPSPKELEMVKKRKTRQRKPVNARKGHYKKGITVSQSTSEEVTEEQADEVRASEEPLHASFEGTQRAVMVGESVPSPPAPRAAPPAQNTPKPQNVELKLDSSGNEGLGRLSADGEDAPAGSPGLGPAEEAHAAQDTSTVEKSESSPDEPVVESPAPAPPPPPQQPSLSVPDRQPDGDASSCGAAEEKPAPLAADAGLKVPSRNKQNKHTREPIINLKKSEGCTSPKELLIDLDHNKFKCKIPECGKAFRKAKLLDYHLKYYHNTDKEAELEAGSPPGPGRSRTASTSLPATSPFEPLVCKRHRTISSSSSLSPQGCALEFEPLDGYPKPPKFSKNLNSVLSLSTGMPDILLDFPRKGKHLDCLHGYDPKKVIEKDKTLRPGLIKTEKKNKFEEKTQPIGKKKEKDKDRKDKKDKFPFRVKQKKKKKKKKKSKQQHSYVDFEDLAFVRRCSSPLKHCSSSFSLPAGPTSRLPKAILSVDLTGEDLSDMDSLEDSTTESALLSGDEYRAEDSADLDSLAMEPFQEEEDYPSDIVRCVCEMDEENGFMIQCEECLCWQHSVCMGLLEDSIPDQYICYICRDPPGQRWSAKYLRDKDWMTKGHMYGLSFLTENYSHSNAEKIVSTHRLLSDVYSVKEVLHGLHLKMDILQNTHDPNLHLWAQSWVDADEKHLACSLRDCMHFQEHSPDDANQDPHVDTYIASEHSYQKPSGPGLDPWPAVREDGAWLGPAPIKEEEERTAISVSGFLNASGPEVSEQERNCLEWQLNLLTHIEDMQSQVAGRMDLIEKELDVLESWLDFSGELEPPDPLARLPQLKRRIKQLLTDLSKVQQISSLCSA</sequence>